<evidence type="ECO:0000259" key="11">
    <source>
        <dbReference type="PROSITE" id="PS50929"/>
    </source>
</evidence>
<keyword evidence="13" id="KW-1185">Reference proteome</keyword>
<dbReference type="GO" id="GO:0005886">
    <property type="term" value="C:plasma membrane"/>
    <property type="evidence" value="ECO:0007669"/>
    <property type="project" value="UniProtKB-SubCell"/>
</dbReference>
<evidence type="ECO:0000256" key="4">
    <source>
        <dbReference type="ARBA" id="ARBA00022692"/>
    </source>
</evidence>
<reference evidence="12 13" key="1">
    <citation type="submission" date="2013-08" db="EMBL/GenBank/DDBJ databases">
        <authorList>
            <person name="Durkin A.S."/>
            <person name="Haft D.R."/>
            <person name="McCorrison J."/>
            <person name="Torralba M."/>
            <person name="Gillis M."/>
            <person name="Haft D.H."/>
            <person name="Methe B."/>
            <person name="Sutton G."/>
            <person name="Nelson K.E."/>
        </authorList>
    </citation>
    <scope>NUCLEOTIDE SEQUENCE [LARGE SCALE GENOMIC DNA]</scope>
    <source>
        <strain evidence="12 13">F0195</strain>
    </source>
</reference>
<dbReference type="GO" id="GO:0016887">
    <property type="term" value="F:ATP hydrolysis activity"/>
    <property type="evidence" value="ECO:0007669"/>
    <property type="project" value="InterPro"/>
</dbReference>
<evidence type="ECO:0000256" key="8">
    <source>
        <dbReference type="ARBA" id="ARBA00023136"/>
    </source>
</evidence>
<dbReference type="Gene3D" id="3.40.50.300">
    <property type="entry name" value="P-loop containing nucleotide triphosphate hydrolases"/>
    <property type="match status" value="1"/>
</dbReference>
<feature type="transmembrane region" description="Helical" evidence="9">
    <location>
        <begin position="165"/>
        <end position="183"/>
    </location>
</feature>
<dbReference type="Proteomes" id="UP000016638">
    <property type="component" value="Unassembled WGS sequence"/>
</dbReference>
<feature type="domain" description="ABC transporter" evidence="10">
    <location>
        <begin position="339"/>
        <end position="572"/>
    </location>
</feature>
<keyword evidence="5" id="KW-0547">Nucleotide-binding</keyword>
<evidence type="ECO:0000313" key="13">
    <source>
        <dbReference type="Proteomes" id="UP000016638"/>
    </source>
</evidence>
<comment type="caution">
    <text evidence="12">The sequence shown here is derived from an EMBL/GenBank/DDBJ whole genome shotgun (WGS) entry which is preliminary data.</text>
</comment>
<dbReference type="InterPro" id="IPR011527">
    <property type="entry name" value="ABC1_TM_dom"/>
</dbReference>
<sequence length="607" mass="65755">MLRKRLFDLVPGALRHVMLTVAAQWVGLLSDVLLVWVVASALFAVVGASDISTTHAVNLVRVLVVGAIALVAKVLSTRAASREGFAASADVKRELRHRIYEKLLRLGPDYTKQVATAEVVQLSVEGCEQLETYFGQYLPQLFHALVAPLTLFVAILALVPAAWPAALVLLAFVPLIPLVIMAVQKVAKRTLSSYWDEYTTLGDSFLENLQGLTTLKIYQADARRHEAMDEEAERFRVVTMKVLRMQLNSIIVMDVVALGGAAVGIGVALALLAGGSIDLFAALVVVLLSADFFRPMRTLGSYFHVAMNGMAASDRIFALLDLEEPAPSGTARPHAGDHLLMRHVSFSWDDSREVLHDVSLDVPLVGITALVGKSGSGKSTIASLLAGLAHGFEGAVLLGGRPITDFDRTALAHYVTIVPTASYLFAGTVRDNLLMGDPMASDEQMWQVLEAVSLAGFLRTQEGLGTRLDERAANLSGGQRQRLALARALMHDSPVYVLDEATSNIDVESEEAIMAAVRAIARYKAVILISHRLANVTDADRVYVLDRGRLVGTGMHEELLDNCDVYRGLWEAQQALEHFVPRPVAPDADDTLVIASTSEEGTHDEEA</sequence>
<accession>U2UZC0</accession>
<dbReference type="InterPro" id="IPR039421">
    <property type="entry name" value="Type_1_exporter"/>
</dbReference>
<evidence type="ECO:0000256" key="2">
    <source>
        <dbReference type="ARBA" id="ARBA00022448"/>
    </source>
</evidence>
<feature type="transmembrane region" description="Helical" evidence="9">
    <location>
        <begin position="21"/>
        <end position="46"/>
    </location>
</feature>
<feature type="transmembrane region" description="Helical" evidence="9">
    <location>
        <begin position="141"/>
        <end position="159"/>
    </location>
</feature>
<evidence type="ECO:0000256" key="9">
    <source>
        <dbReference type="SAM" id="Phobius"/>
    </source>
</evidence>
<dbReference type="PROSITE" id="PS50893">
    <property type="entry name" value="ABC_TRANSPORTER_2"/>
    <property type="match status" value="1"/>
</dbReference>
<dbReference type="RefSeq" id="WP_021725970.1">
    <property type="nucleotide sequence ID" value="NZ_AWEZ01000044.1"/>
</dbReference>
<gene>
    <name evidence="12" type="ORF">HMPREF1316_2001</name>
</gene>
<organism evidence="12 13">
    <name type="scientific">Olsenella profusa F0195</name>
    <dbReference type="NCBI Taxonomy" id="1125712"/>
    <lineage>
        <taxon>Bacteria</taxon>
        <taxon>Bacillati</taxon>
        <taxon>Actinomycetota</taxon>
        <taxon>Coriobacteriia</taxon>
        <taxon>Coriobacteriales</taxon>
        <taxon>Atopobiaceae</taxon>
        <taxon>Olsenella</taxon>
    </lineage>
</organism>
<dbReference type="PATRIC" id="fig|1125712.3.peg.1116"/>
<dbReference type="CDD" id="cd18781">
    <property type="entry name" value="ABC_6TM_AarD_CydDC_like"/>
    <property type="match status" value="1"/>
</dbReference>
<comment type="subcellular location">
    <subcellularLocation>
        <location evidence="1">Cell membrane</location>
        <topology evidence="1">Multi-pass membrane protein</topology>
    </subcellularLocation>
</comment>
<dbReference type="PROSITE" id="PS00211">
    <property type="entry name" value="ABC_TRANSPORTER_1"/>
    <property type="match status" value="1"/>
</dbReference>
<dbReference type="InterPro" id="IPR017871">
    <property type="entry name" value="ABC_transporter-like_CS"/>
</dbReference>
<dbReference type="OrthoDB" id="9806127at2"/>
<dbReference type="Gene3D" id="1.20.1560.10">
    <property type="entry name" value="ABC transporter type 1, transmembrane domain"/>
    <property type="match status" value="1"/>
</dbReference>
<evidence type="ECO:0000256" key="1">
    <source>
        <dbReference type="ARBA" id="ARBA00004651"/>
    </source>
</evidence>
<evidence type="ECO:0000313" key="12">
    <source>
        <dbReference type="EMBL" id="ERL08467.1"/>
    </source>
</evidence>
<evidence type="ECO:0000256" key="7">
    <source>
        <dbReference type="ARBA" id="ARBA00022989"/>
    </source>
</evidence>
<feature type="transmembrane region" description="Helical" evidence="9">
    <location>
        <begin position="58"/>
        <end position="75"/>
    </location>
</feature>
<proteinExistence type="predicted"/>
<keyword evidence="2" id="KW-0813">Transport</keyword>
<dbReference type="Pfam" id="PF00664">
    <property type="entry name" value="ABC_membrane"/>
    <property type="match status" value="1"/>
</dbReference>
<evidence type="ECO:0000256" key="6">
    <source>
        <dbReference type="ARBA" id="ARBA00022840"/>
    </source>
</evidence>
<dbReference type="InterPro" id="IPR003439">
    <property type="entry name" value="ABC_transporter-like_ATP-bd"/>
</dbReference>
<dbReference type="STRING" id="1125712.HMPREF1316_2001"/>
<keyword evidence="3" id="KW-1003">Cell membrane</keyword>
<dbReference type="InterPro" id="IPR003593">
    <property type="entry name" value="AAA+_ATPase"/>
</dbReference>
<dbReference type="GO" id="GO:0140359">
    <property type="term" value="F:ABC-type transporter activity"/>
    <property type="evidence" value="ECO:0007669"/>
    <property type="project" value="InterPro"/>
</dbReference>
<dbReference type="InterPro" id="IPR027417">
    <property type="entry name" value="P-loop_NTPase"/>
</dbReference>
<dbReference type="SUPFAM" id="SSF52540">
    <property type="entry name" value="P-loop containing nucleoside triphosphate hydrolases"/>
    <property type="match status" value="1"/>
</dbReference>
<dbReference type="SMART" id="SM00382">
    <property type="entry name" value="AAA"/>
    <property type="match status" value="1"/>
</dbReference>
<evidence type="ECO:0000256" key="5">
    <source>
        <dbReference type="ARBA" id="ARBA00022741"/>
    </source>
</evidence>
<evidence type="ECO:0000259" key="10">
    <source>
        <dbReference type="PROSITE" id="PS50893"/>
    </source>
</evidence>
<dbReference type="eggNOG" id="COG4988">
    <property type="taxonomic scope" value="Bacteria"/>
</dbReference>
<dbReference type="Pfam" id="PF00005">
    <property type="entry name" value="ABC_tran"/>
    <property type="match status" value="1"/>
</dbReference>
<dbReference type="SUPFAM" id="SSF90123">
    <property type="entry name" value="ABC transporter transmembrane region"/>
    <property type="match status" value="1"/>
</dbReference>
<dbReference type="PANTHER" id="PTHR24221">
    <property type="entry name" value="ATP-BINDING CASSETTE SUB-FAMILY B"/>
    <property type="match status" value="1"/>
</dbReference>
<dbReference type="GO" id="GO:0034040">
    <property type="term" value="F:ATPase-coupled lipid transmembrane transporter activity"/>
    <property type="evidence" value="ECO:0007669"/>
    <property type="project" value="TreeGrafter"/>
</dbReference>
<dbReference type="PROSITE" id="PS50929">
    <property type="entry name" value="ABC_TM1F"/>
    <property type="match status" value="1"/>
</dbReference>
<name>U2UZC0_9ACTN</name>
<keyword evidence="8 9" id="KW-0472">Membrane</keyword>
<dbReference type="EMBL" id="AWEZ01000044">
    <property type="protein sequence ID" value="ERL08467.1"/>
    <property type="molecule type" value="Genomic_DNA"/>
</dbReference>
<keyword evidence="4 9" id="KW-0812">Transmembrane</keyword>
<dbReference type="AlphaFoldDB" id="U2UZC0"/>
<protein>
    <submittedName>
        <fullName evidence="12">ABC transporter, ATP-binding protein</fullName>
    </submittedName>
</protein>
<dbReference type="PANTHER" id="PTHR24221:SF654">
    <property type="entry name" value="ATP-BINDING CASSETTE SUB-FAMILY B MEMBER 6"/>
    <property type="match status" value="1"/>
</dbReference>
<dbReference type="FunFam" id="3.40.50.300:FF:000854">
    <property type="entry name" value="Multidrug ABC transporter ATP-binding protein"/>
    <property type="match status" value="1"/>
</dbReference>
<keyword evidence="6 12" id="KW-0067">ATP-binding</keyword>
<dbReference type="GO" id="GO:0005524">
    <property type="term" value="F:ATP binding"/>
    <property type="evidence" value="ECO:0007669"/>
    <property type="project" value="UniProtKB-KW"/>
</dbReference>
<evidence type="ECO:0000256" key="3">
    <source>
        <dbReference type="ARBA" id="ARBA00022475"/>
    </source>
</evidence>
<dbReference type="InterPro" id="IPR036640">
    <property type="entry name" value="ABC1_TM_sf"/>
</dbReference>
<feature type="domain" description="ABC transmembrane type-1" evidence="11">
    <location>
        <begin position="19"/>
        <end position="308"/>
    </location>
</feature>
<feature type="transmembrane region" description="Helical" evidence="9">
    <location>
        <begin position="250"/>
        <end position="271"/>
    </location>
</feature>
<keyword evidence="7 9" id="KW-1133">Transmembrane helix</keyword>